<proteinExistence type="predicted"/>
<dbReference type="AlphaFoldDB" id="A0AAU9TNM1"/>
<feature type="domain" description="PiggyBac transposable element-derived protein" evidence="1">
    <location>
        <begin position="6"/>
        <end position="70"/>
    </location>
</feature>
<organism evidence="2 3">
    <name type="scientific">Euphydryas editha</name>
    <name type="common">Edith's checkerspot</name>
    <dbReference type="NCBI Taxonomy" id="104508"/>
    <lineage>
        <taxon>Eukaryota</taxon>
        <taxon>Metazoa</taxon>
        <taxon>Ecdysozoa</taxon>
        <taxon>Arthropoda</taxon>
        <taxon>Hexapoda</taxon>
        <taxon>Insecta</taxon>
        <taxon>Pterygota</taxon>
        <taxon>Neoptera</taxon>
        <taxon>Endopterygota</taxon>
        <taxon>Lepidoptera</taxon>
        <taxon>Glossata</taxon>
        <taxon>Ditrysia</taxon>
        <taxon>Papilionoidea</taxon>
        <taxon>Nymphalidae</taxon>
        <taxon>Nymphalinae</taxon>
        <taxon>Euphydryas</taxon>
    </lineage>
</organism>
<keyword evidence="3" id="KW-1185">Reference proteome</keyword>
<gene>
    <name evidence="2" type="ORF">EEDITHA_LOCUS4476</name>
</gene>
<accession>A0AAU9TNM1</accession>
<evidence type="ECO:0000313" key="2">
    <source>
        <dbReference type="EMBL" id="CAH2088304.1"/>
    </source>
</evidence>
<evidence type="ECO:0000259" key="1">
    <source>
        <dbReference type="Pfam" id="PF13843"/>
    </source>
</evidence>
<dbReference type="InterPro" id="IPR029526">
    <property type="entry name" value="PGBD"/>
</dbReference>
<name>A0AAU9TNM1_EUPED</name>
<dbReference type="Pfam" id="PF13843">
    <property type="entry name" value="DDE_Tnp_1_7"/>
    <property type="match status" value="1"/>
</dbReference>
<sequence>MTIGQVFGCTSEDVDLIVWRDKNRVASVSTYHGLTTTRCGDTLKPTVVQDYNICMGGVDRKDQQLAILQCVNLCTCYEPCHINF</sequence>
<evidence type="ECO:0000313" key="3">
    <source>
        <dbReference type="Proteomes" id="UP001153954"/>
    </source>
</evidence>
<dbReference type="Proteomes" id="UP001153954">
    <property type="component" value="Unassembled WGS sequence"/>
</dbReference>
<reference evidence="2" key="1">
    <citation type="submission" date="2022-03" db="EMBL/GenBank/DDBJ databases">
        <authorList>
            <person name="Tunstrom K."/>
        </authorList>
    </citation>
    <scope>NUCLEOTIDE SEQUENCE</scope>
</reference>
<protein>
    <recommendedName>
        <fullName evidence="1">PiggyBac transposable element-derived protein domain-containing protein</fullName>
    </recommendedName>
</protein>
<dbReference type="EMBL" id="CAKOGL010000007">
    <property type="protein sequence ID" value="CAH2088304.1"/>
    <property type="molecule type" value="Genomic_DNA"/>
</dbReference>
<comment type="caution">
    <text evidence="2">The sequence shown here is derived from an EMBL/GenBank/DDBJ whole genome shotgun (WGS) entry which is preliminary data.</text>
</comment>